<sequence>MARLIWDSPVGFNLRKVDFGDVFSGDLYSGTSTYFAIDSAPTSYEYYFDQFTGYGFTYDDYDLPFTGIVTSYASFLNHEQLWSMDGVRISVYALRTAASTYSLADDFALLKSALYGNDKIYGDRGDDLLEGFGGNDTLVGGLGADDLYGGTGADRFVFGSIADSKVSMSRRDVIFDFSKIQRDRIDLSPIDANTKVGGNQVFSFIGTKGFTGKAGQLRYETVGGNTHVYGDVNGDKKADFAITLKGYHALAAGDFFL</sequence>
<evidence type="ECO:0000313" key="5">
    <source>
        <dbReference type="EMBL" id="NIX76625.1"/>
    </source>
</evidence>
<comment type="subcellular location">
    <subcellularLocation>
        <location evidence="1">Secreted</location>
    </subcellularLocation>
</comment>
<accession>A0ABX0VCE1</accession>
<gene>
    <name evidence="5" type="ORF">HB375_08345</name>
</gene>
<keyword evidence="6" id="KW-1185">Reference proteome</keyword>
<dbReference type="InterPro" id="IPR011049">
    <property type="entry name" value="Serralysin-like_metalloprot_C"/>
</dbReference>
<dbReference type="InterPro" id="IPR013858">
    <property type="entry name" value="Peptidase_M10B_C"/>
</dbReference>
<reference evidence="5 6" key="1">
    <citation type="submission" date="2020-03" db="EMBL/GenBank/DDBJ databases">
        <title>The genome sequence of Microvirga sp. c23x22.</title>
        <authorList>
            <person name="Zhang X."/>
        </authorList>
    </citation>
    <scope>NUCLEOTIDE SEQUENCE [LARGE SCALE GENOMIC DNA]</scope>
    <source>
        <strain evidence="6">c23x22</strain>
    </source>
</reference>
<dbReference type="InterPro" id="IPR018511">
    <property type="entry name" value="Hemolysin-typ_Ca-bd_CS"/>
</dbReference>
<organism evidence="5 6">
    <name type="scientific">Microvirga terricola</name>
    <dbReference type="NCBI Taxonomy" id="2719797"/>
    <lineage>
        <taxon>Bacteria</taxon>
        <taxon>Pseudomonadati</taxon>
        <taxon>Pseudomonadota</taxon>
        <taxon>Alphaproteobacteria</taxon>
        <taxon>Hyphomicrobiales</taxon>
        <taxon>Methylobacteriaceae</taxon>
        <taxon>Microvirga</taxon>
    </lineage>
</organism>
<evidence type="ECO:0000313" key="6">
    <source>
        <dbReference type="Proteomes" id="UP000707352"/>
    </source>
</evidence>
<dbReference type="PRINTS" id="PR00313">
    <property type="entry name" value="CABNDNGRPT"/>
</dbReference>
<dbReference type="PROSITE" id="PS00330">
    <property type="entry name" value="HEMOLYSIN_CALCIUM"/>
    <property type="match status" value="2"/>
</dbReference>
<dbReference type="EMBL" id="JAATJS010000002">
    <property type="protein sequence ID" value="NIX76625.1"/>
    <property type="molecule type" value="Genomic_DNA"/>
</dbReference>
<dbReference type="Pfam" id="PF08548">
    <property type="entry name" value="Peptidase_M10_C"/>
    <property type="match status" value="1"/>
</dbReference>
<evidence type="ECO:0000256" key="2">
    <source>
        <dbReference type="ARBA" id="ARBA00022525"/>
    </source>
</evidence>
<keyword evidence="2" id="KW-0964">Secreted</keyword>
<evidence type="ECO:0000256" key="1">
    <source>
        <dbReference type="ARBA" id="ARBA00004613"/>
    </source>
</evidence>
<dbReference type="RefSeq" id="WP_167672486.1">
    <property type="nucleotide sequence ID" value="NZ_JAATJS010000002.1"/>
</dbReference>
<protein>
    <recommendedName>
        <fullName evidence="4">Peptidase M10 serralysin C-terminal domain-containing protein</fullName>
    </recommendedName>
</protein>
<proteinExistence type="predicted"/>
<dbReference type="Proteomes" id="UP000707352">
    <property type="component" value="Unassembled WGS sequence"/>
</dbReference>
<name>A0ABX0VCE1_9HYPH</name>
<dbReference type="Gene3D" id="2.150.10.10">
    <property type="entry name" value="Serralysin-like metalloprotease, C-terminal"/>
    <property type="match status" value="1"/>
</dbReference>
<evidence type="ECO:0000256" key="3">
    <source>
        <dbReference type="ARBA" id="ARBA00022737"/>
    </source>
</evidence>
<comment type="caution">
    <text evidence="5">The sequence shown here is derived from an EMBL/GenBank/DDBJ whole genome shotgun (WGS) entry which is preliminary data.</text>
</comment>
<dbReference type="SUPFAM" id="SSF51120">
    <property type="entry name" value="beta-Roll"/>
    <property type="match status" value="1"/>
</dbReference>
<keyword evidence="3" id="KW-0677">Repeat</keyword>
<evidence type="ECO:0000259" key="4">
    <source>
        <dbReference type="Pfam" id="PF08548"/>
    </source>
</evidence>
<feature type="domain" description="Peptidase M10 serralysin C-terminal" evidence="4">
    <location>
        <begin position="137"/>
        <end position="255"/>
    </location>
</feature>